<evidence type="ECO:0000313" key="8">
    <source>
        <dbReference type="Proteomes" id="UP000184749"/>
    </source>
</evidence>
<dbReference type="InterPro" id="IPR045214">
    <property type="entry name" value="Surf1/Surf4"/>
</dbReference>
<keyword evidence="3 6" id="KW-0812">Transmembrane</keyword>
<dbReference type="Pfam" id="PF02104">
    <property type="entry name" value="SURF1"/>
    <property type="match status" value="1"/>
</dbReference>
<dbReference type="CDD" id="cd06662">
    <property type="entry name" value="SURF1"/>
    <property type="match status" value="1"/>
</dbReference>
<dbReference type="GO" id="GO:0005886">
    <property type="term" value="C:plasma membrane"/>
    <property type="evidence" value="ECO:0007669"/>
    <property type="project" value="UniProtKB-SubCell"/>
</dbReference>
<feature type="transmembrane region" description="Helical" evidence="6">
    <location>
        <begin position="218"/>
        <end position="239"/>
    </location>
</feature>
<protein>
    <recommendedName>
        <fullName evidence="6">SURF1-like protein</fullName>
    </recommendedName>
</protein>
<keyword evidence="6" id="KW-1003">Cell membrane</keyword>
<organism evidence="7 8">
    <name type="scientific">Rhizobium gallicum</name>
    <dbReference type="NCBI Taxonomy" id="56730"/>
    <lineage>
        <taxon>Bacteria</taxon>
        <taxon>Pseudomonadati</taxon>
        <taxon>Pseudomonadota</taxon>
        <taxon>Alphaproteobacteria</taxon>
        <taxon>Hyphomicrobiales</taxon>
        <taxon>Rhizobiaceae</taxon>
        <taxon>Rhizobium/Agrobacterium group</taxon>
        <taxon>Rhizobium</taxon>
    </lineage>
</organism>
<dbReference type="InterPro" id="IPR002994">
    <property type="entry name" value="Surf1/Shy1"/>
</dbReference>
<accession>A0A1L5NTJ6</accession>
<evidence type="ECO:0000256" key="4">
    <source>
        <dbReference type="ARBA" id="ARBA00022989"/>
    </source>
</evidence>
<evidence type="ECO:0000256" key="5">
    <source>
        <dbReference type="ARBA" id="ARBA00023136"/>
    </source>
</evidence>
<dbReference type="EMBL" id="CP017105">
    <property type="protein sequence ID" value="APO71210.1"/>
    <property type="molecule type" value="Genomic_DNA"/>
</dbReference>
<dbReference type="PANTHER" id="PTHR23427:SF2">
    <property type="entry name" value="SURFEIT LOCUS PROTEIN 1"/>
    <property type="match status" value="1"/>
</dbReference>
<dbReference type="PANTHER" id="PTHR23427">
    <property type="entry name" value="SURFEIT LOCUS PROTEIN"/>
    <property type="match status" value="1"/>
</dbReference>
<reference evidence="7 8" key="1">
    <citation type="submission" date="2016-09" db="EMBL/GenBank/DDBJ databases">
        <title>The complete genome sequences of Rhizobium gallicum, symbiovars gallicum and phaseoli, symbionts associated to common bean (Phaseolus vulgaris).</title>
        <authorList>
            <person name="Bustos P."/>
            <person name="Santamaria R.I."/>
            <person name="Perez-Carrascal O.M."/>
            <person name="Juarez S."/>
            <person name="Lozano L."/>
            <person name="Martinez-Flores I."/>
            <person name="Martinez-Romero E."/>
            <person name="Cevallos M."/>
            <person name="Romero D."/>
            <person name="Davila G."/>
            <person name="Gonzalez V."/>
        </authorList>
    </citation>
    <scope>NUCLEOTIDE SEQUENCE [LARGE SCALE GENOMIC DNA]</scope>
    <source>
        <strain evidence="7 8">IE4872</strain>
        <plasmid evidence="8">prgalie4872d</plasmid>
    </source>
</reference>
<geneLocation type="plasmid" evidence="8">
    <name>prgalie4872d</name>
</geneLocation>
<evidence type="ECO:0000313" key="7">
    <source>
        <dbReference type="EMBL" id="APO71210.1"/>
    </source>
</evidence>
<evidence type="ECO:0000256" key="1">
    <source>
        <dbReference type="ARBA" id="ARBA00004370"/>
    </source>
</evidence>
<evidence type="ECO:0000256" key="2">
    <source>
        <dbReference type="ARBA" id="ARBA00007165"/>
    </source>
</evidence>
<dbReference type="AlphaFoldDB" id="A0A1L5NTJ6"/>
<keyword evidence="7" id="KW-0614">Plasmid</keyword>
<comment type="subcellular location">
    <subcellularLocation>
        <location evidence="6">Cell membrane</location>
        <topology evidence="6">Multi-pass membrane protein</topology>
    </subcellularLocation>
    <subcellularLocation>
        <location evidence="1">Membrane</location>
    </subcellularLocation>
</comment>
<keyword evidence="4 6" id="KW-1133">Transmembrane helix</keyword>
<dbReference type="Proteomes" id="UP000184749">
    <property type="component" value="Plasmid pRgalIE4872d"/>
</dbReference>
<feature type="transmembrane region" description="Helical" evidence="6">
    <location>
        <begin position="18"/>
        <end position="38"/>
    </location>
</feature>
<evidence type="ECO:0000256" key="6">
    <source>
        <dbReference type="RuleBase" id="RU363076"/>
    </source>
</evidence>
<proteinExistence type="inferred from homology"/>
<sequence>MPDSVPLPKDRRRPSIRLAMLCSLMLLSTAGFVALGLWQVERLSWKRDLIARVDQRVHAEPARAPTLRAVHTADDEYRRVTASGTLQNGKETLVYASTELGPGFWVMTPLSLGDGQTVLINRGFVPTDRRDPQTRPSGQLSGQVTITGLMRITEPKGSMLQSNDPASGRWYSRDVAAIAAEKHVADAAEYFIDADNTPNPGGLPIGGLTRIVFPNNHLVYAITWFGLALMVAGLLAFVIRSEVRTHRPWQSSG</sequence>
<name>A0A1L5NTJ6_9HYPH</name>
<gene>
    <name evidence="7" type="ORF">IE4872_PD00680</name>
</gene>
<keyword evidence="5 6" id="KW-0472">Membrane</keyword>
<comment type="similarity">
    <text evidence="2 6">Belongs to the SURF1 family.</text>
</comment>
<dbReference type="RefSeq" id="WP_074071568.1">
    <property type="nucleotide sequence ID" value="NZ_CP017105.1"/>
</dbReference>
<evidence type="ECO:0000256" key="3">
    <source>
        <dbReference type="ARBA" id="ARBA00022692"/>
    </source>
</evidence>
<dbReference type="OrthoDB" id="6079986at2"/>
<dbReference type="PROSITE" id="PS50895">
    <property type="entry name" value="SURF1"/>
    <property type="match status" value="1"/>
</dbReference>